<comment type="similarity">
    <text evidence="2">Belongs to the protein kinase superfamily. TKL Ser/Thr protein kinase family. TGFB receptor subfamily.</text>
</comment>
<evidence type="ECO:0000256" key="3">
    <source>
        <dbReference type="ARBA" id="ARBA00012401"/>
    </source>
</evidence>
<name>A0AA85KAV5_TRIRE</name>
<dbReference type="Proteomes" id="UP000050795">
    <property type="component" value="Unassembled WGS sequence"/>
</dbReference>
<evidence type="ECO:0000256" key="2">
    <source>
        <dbReference type="ARBA" id="ARBA00009605"/>
    </source>
</evidence>
<dbReference type="WBParaSite" id="TREG1_89250.2">
    <property type="protein sequence ID" value="TREG1_89250.2"/>
    <property type="gene ID" value="TREG1_89250"/>
</dbReference>
<dbReference type="WBParaSite" id="TREG1_89250.4">
    <property type="protein sequence ID" value="TREG1_89250.4"/>
    <property type="gene ID" value="TREG1_89250"/>
</dbReference>
<dbReference type="AlphaFoldDB" id="A0AA85KAV5"/>
<dbReference type="Pfam" id="PF00069">
    <property type="entry name" value="Pkinase"/>
    <property type="match status" value="1"/>
</dbReference>
<reference evidence="17 18" key="2">
    <citation type="submission" date="2023-11" db="UniProtKB">
        <authorList>
            <consortium name="WormBaseParasite"/>
        </authorList>
    </citation>
    <scope>IDENTIFICATION</scope>
</reference>
<evidence type="ECO:0000256" key="13">
    <source>
        <dbReference type="ARBA" id="ARBA00023170"/>
    </source>
</evidence>
<evidence type="ECO:0000256" key="8">
    <source>
        <dbReference type="ARBA" id="ARBA00022741"/>
    </source>
</evidence>
<keyword evidence="6 14" id="KW-0812">Transmembrane</keyword>
<evidence type="ECO:0000256" key="5">
    <source>
        <dbReference type="ARBA" id="ARBA00022679"/>
    </source>
</evidence>
<dbReference type="CDD" id="cd23533">
    <property type="entry name" value="TFP_LU_ECD_BMPR2_like"/>
    <property type="match status" value="1"/>
</dbReference>
<dbReference type="Gene3D" id="1.10.510.10">
    <property type="entry name" value="Transferase(Phosphotransferase) domain 1"/>
    <property type="match status" value="2"/>
</dbReference>
<keyword evidence="11 14" id="KW-1133">Transmembrane helix</keyword>
<keyword evidence="4" id="KW-0723">Serine/threonine-protein kinase</keyword>
<dbReference type="PROSITE" id="PS00108">
    <property type="entry name" value="PROTEIN_KINASE_ST"/>
    <property type="match status" value="1"/>
</dbReference>
<keyword evidence="9" id="KW-0418">Kinase</keyword>
<organism evidence="16 18">
    <name type="scientific">Trichobilharzia regenti</name>
    <name type="common">Nasal bird schistosome</name>
    <dbReference type="NCBI Taxonomy" id="157069"/>
    <lineage>
        <taxon>Eukaryota</taxon>
        <taxon>Metazoa</taxon>
        <taxon>Spiralia</taxon>
        <taxon>Lophotrochozoa</taxon>
        <taxon>Platyhelminthes</taxon>
        <taxon>Trematoda</taxon>
        <taxon>Digenea</taxon>
        <taxon>Strigeidida</taxon>
        <taxon>Schistosomatoidea</taxon>
        <taxon>Schistosomatidae</taxon>
        <taxon>Trichobilharzia</taxon>
    </lineage>
</organism>
<dbReference type="WBParaSite" id="TREG1_89250.1">
    <property type="protein sequence ID" value="TREG1_89250.1"/>
    <property type="gene ID" value="TREG1_89250"/>
</dbReference>
<keyword evidence="12 14" id="KW-0472">Membrane</keyword>
<evidence type="ECO:0000256" key="6">
    <source>
        <dbReference type="ARBA" id="ARBA00022692"/>
    </source>
</evidence>
<accession>A0AA85KAV5</accession>
<protein>
    <recommendedName>
        <fullName evidence="3">receptor protein serine/threonine kinase</fullName>
        <ecNumber evidence="3">2.7.11.30</ecNumber>
    </recommendedName>
</protein>
<feature type="transmembrane region" description="Helical" evidence="14">
    <location>
        <begin position="6"/>
        <end position="24"/>
    </location>
</feature>
<keyword evidence="8" id="KW-0547">Nucleotide-binding</keyword>
<dbReference type="InterPro" id="IPR011009">
    <property type="entry name" value="Kinase-like_dom_sf"/>
</dbReference>
<dbReference type="GO" id="GO:0071363">
    <property type="term" value="P:cellular response to growth factor stimulus"/>
    <property type="evidence" value="ECO:0007669"/>
    <property type="project" value="TreeGrafter"/>
</dbReference>
<dbReference type="GO" id="GO:0005524">
    <property type="term" value="F:ATP binding"/>
    <property type="evidence" value="ECO:0007669"/>
    <property type="project" value="UniProtKB-KW"/>
</dbReference>
<evidence type="ECO:0000313" key="17">
    <source>
        <dbReference type="WBParaSite" id="TREG1_89250.1"/>
    </source>
</evidence>
<keyword evidence="13" id="KW-0675">Receptor</keyword>
<evidence type="ECO:0000256" key="14">
    <source>
        <dbReference type="SAM" id="Phobius"/>
    </source>
</evidence>
<dbReference type="InterPro" id="IPR000333">
    <property type="entry name" value="TGFB_receptor"/>
</dbReference>
<evidence type="ECO:0000256" key="1">
    <source>
        <dbReference type="ARBA" id="ARBA00004479"/>
    </source>
</evidence>
<evidence type="ECO:0000313" key="18">
    <source>
        <dbReference type="WBParaSite" id="TREG1_89250.2"/>
    </source>
</evidence>
<dbReference type="GO" id="GO:0004675">
    <property type="term" value="F:transmembrane receptor protein serine/threonine kinase activity"/>
    <property type="evidence" value="ECO:0007669"/>
    <property type="project" value="UniProtKB-EC"/>
</dbReference>
<evidence type="ECO:0000256" key="9">
    <source>
        <dbReference type="ARBA" id="ARBA00022777"/>
    </source>
</evidence>
<dbReference type="EC" id="2.7.11.30" evidence="3"/>
<sequence>MLHYSYTCLTGHMLIFVMFYLIYFTNYHKVDGITCAFGFQANNNSIRSRKCATGLEHCLITLSRETVSQTYELHSFDCWPWPELGNKCPNVSGVCHVLHRSKDDLHKTCCCYGHMCNNETLDIVPTSEDIGEFHKNGLGHFGLRVPGRDSNVVAALQDLFNSGIVSSLNSDSYEDPSKDRLLVSSLRIFVICGILLSTVCTIILIVFCLSPRYKKVRMKIFFPRNHSSSSQYYQNGLDNRVRRPLPIIDCFHCPKSSSFKSSYAGDCVISYPVQNSEVTHHCISNSGDNPPKGCSYTESIGSEFVFCDISEHGSTTITEIANLQLVAKFCRKGKLIGRGRFAEVWLASVPLSVITNQIKMTQDFLRLLNNHENNHSNGIKLNQSTNGSVLGNNSNANSSWHLFCCQSDNKMKMISSDTMKRNNSNTSSLFLESHTHIPMDYFYSVKSDSSQSKISSKECVEAKGMHLNETTSPLLLSTTDSSINLKRNSLINDDNSVIDEPSMPVAVKTFTSNEYESWRTELSIFKAIHAINRRFSSITPPPSTTANAIAAAASTTTPTCTIGGTNSCDVNSIHQMLKHIGHPNIVLLLGAGSVQLCQSSITEYRLVMEFASSGSLRQLLSNGSWLSFKRILKISDDIVQGLGFLHSDLVNKKQLNGRTVIFPKYPVAHRDLKPENILIRDDGSVCLSDFGQSICLAEIPPNSPTSNNSCRTSLQDVLTTTYSVSSALESLPKAGTLRYQAPEIIDGAISFTGWALLRTDIYSLGLILWELLTSVRVPVEYEKFPEEDCDDINEVDLKLIDSVPNMTSSSISSDFHTINDVHLDFNDLNEDRDYHTPEHRKAKKRHHWLPYEKELGSYHTSSAALQQLVCLEKYRPICYPSWCHSSLMTSFYRTISECWDHDPEARLTADCILKRIRSLNAQLIKSKNSV</sequence>
<evidence type="ECO:0000256" key="10">
    <source>
        <dbReference type="ARBA" id="ARBA00022840"/>
    </source>
</evidence>
<proteinExistence type="inferred from homology"/>
<keyword evidence="10" id="KW-0067">ATP-binding</keyword>
<dbReference type="PANTHER" id="PTHR23255:SF49">
    <property type="entry name" value="ANTI-MUELLERIAN HORMONE TYPE-2 RECEPTOR"/>
    <property type="match status" value="1"/>
</dbReference>
<evidence type="ECO:0000313" key="16">
    <source>
        <dbReference type="Proteomes" id="UP000050795"/>
    </source>
</evidence>
<dbReference type="SUPFAM" id="SSF56112">
    <property type="entry name" value="Protein kinase-like (PK-like)"/>
    <property type="match status" value="1"/>
</dbReference>
<feature type="domain" description="Protein kinase" evidence="15">
    <location>
        <begin position="330"/>
        <end position="923"/>
    </location>
</feature>
<feature type="transmembrane region" description="Helical" evidence="14">
    <location>
        <begin position="188"/>
        <end position="207"/>
    </location>
</feature>
<evidence type="ECO:0000256" key="7">
    <source>
        <dbReference type="ARBA" id="ARBA00022729"/>
    </source>
</evidence>
<dbReference type="InterPro" id="IPR008271">
    <property type="entry name" value="Ser/Thr_kinase_AS"/>
</dbReference>
<dbReference type="GO" id="GO:0043235">
    <property type="term" value="C:receptor complex"/>
    <property type="evidence" value="ECO:0007669"/>
    <property type="project" value="TreeGrafter"/>
</dbReference>
<dbReference type="GO" id="GO:0005886">
    <property type="term" value="C:plasma membrane"/>
    <property type="evidence" value="ECO:0007669"/>
    <property type="project" value="TreeGrafter"/>
</dbReference>
<dbReference type="InterPro" id="IPR000719">
    <property type="entry name" value="Prot_kinase_dom"/>
</dbReference>
<keyword evidence="16" id="KW-1185">Reference proteome</keyword>
<evidence type="ECO:0000259" key="15">
    <source>
        <dbReference type="PROSITE" id="PS50011"/>
    </source>
</evidence>
<dbReference type="PANTHER" id="PTHR23255">
    <property type="entry name" value="TRANSFORMING GROWTH FACTOR-BETA RECEPTOR TYPE I AND II"/>
    <property type="match status" value="1"/>
</dbReference>
<evidence type="ECO:0000256" key="11">
    <source>
        <dbReference type="ARBA" id="ARBA00022989"/>
    </source>
</evidence>
<comment type="subcellular location">
    <subcellularLocation>
        <location evidence="1">Membrane</location>
        <topology evidence="1">Single-pass type I membrane protein</topology>
    </subcellularLocation>
</comment>
<keyword evidence="5" id="KW-0808">Transferase</keyword>
<reference evidence="16" key="1">
    <citation type="submission" date="2022-06" db="EMBL/GenBank/DDBJ databases">
        <authorList>
            <person name="Berger JAMES D."/>
            <person name="Berger JAMES D."/>
        </authorList>
    </citation>
    <scope>NUCLEOTIDE SEQUENCE [LARGE SCALE GENOMIC DNA]</scope>
</reference>
<dbReference type="PROSITE" id="PS50011">
    <property type="entry name" value="PROTEIN_KINASE_DOM"/>
    <property type="match status" value="1"/>
</dbReference>
<dbReference type="SMART" id="SM00220">
    <property type="entry name" value="S_TKc"/>
    <property type="match status" value="1"/>
</dbReference>
<evidence type="ECO:0000256" key="12">
    <source>
        <dbReference type="ARBA" id="ARBA00023136"/>
    </source>
</evidence>
<keyword evidence="7" id="KW-0732">Signal</keyword>
<evidence type="ECO:0000256" key="4">
    <source>
        <dbReference type="ARBA" id="ARBA00022527"/>
    </source>
</evidence>